<dbReference type="AlphaFoldDB" id="A0A9D5M547"/>
<protein>
    <submittedName>
        <fullName evidence="2">Stage II sporulation protein P</fullName>
    </submittedName>
</protein>
<reference evidence="2" key="1">
    <citation type="submission" date="2020-10" db="EMBL/GenBank/DDBJ databases">
        <title>ChiBAC.</title>
        <authorList>
            <person name="Zenner C."/>
            <person name="Hitch T.C.A."/>
            <person name="Clavel T."/>
        </authorList>
    </citation>
    <scope>NUCLEOTIDE SEQUENCE</scope>
    <source>
        <strain evidence="2">DSM 107454</strain>
    </source>
</reference>
<dbReference type="NCBIfam" id="TIGR02867">
    <property type="entry name" value="spore_II_P"/>
    <property type="match status" value="1"/>
</dbReference>
<evidence type="ECO:0000256" key="1">
    <source>
        <dbReference type="SAM" id="MobiDB-lite"/>
    </source>
</evidence>
<name>A0A9D5M547_9FIRM</name>
<feature type="compositionally biased region" description="Polar residues" evidence="1">
    <location>
        <begin position="124"/>
        <end position="142"/>
    </location>
</feature>
<evidence type="ECO:0000313" key="3">
    <source>
        <dbReference type="Proteomes" id="UP000806542"/>
    </source>
</evidence>
<dbReference type="Proteomes" id="UP000806542">
    <property type="component" value="Unassembled WGS sequence"/>
</dbReference>
<evidence type="ECO:0000313" key="2">
    <source>
        <dbReference type="EMBL" id="MBE5039617.1"/>
    </source>
</evidence>
<dbReference type="Pfam" id="PF07454">
    <property type="entry name" value="SpoIIP"/>
    <property type="match status" value="1"/>
</dbReference>
<sequence length="405" mass="44316">MKKYKAIVLDGKKIIKNMAVMFSIILIFCLLLAWAGLFQGGKFTSNTFSPENMIENTLPAVGAANGSAANQTAKIQEQIQKIFKILLSFDYTSSSGILASEIPVSAAVDQSGVVRIAKETQSNNQILPQKSAAPTTPQQQSEIPPENQAPIKAINASPNRNGSAQVIIGNETSYSVNIDEMLASKPDIDMSGSGPKVLVIHTHATEAYSPDNSTIYDITGSDRSMNTEENVVKAGEALCQVFENKGIKTIHDTELHDYPSFNGSYAHSLAAIEKYLNEYPSIQIVFDVHRDSIVYDDNTKAKVLTEINGKPAAQLMFVVGTDEKGLYHPDWRENIKTAIHFQNAINQKYPTLMRHINLRQERFNGHTTHGSMIIETGSSGNSLSEAIYGLTLAGECIADYLNTLK</sequence>
<gene>
    <name evidence="2" type="ORF">INF28_03960</name>
</gene>
<proteinExistence type="predicted"/>
<comment type="caution">
    <text evidence="2">The sequence shown here is derived from an EMBL/GenBank/DDBJ whole genome shotgun (WGS) entry which is preliminary data.</text>
</comment>
<accession>A0A9D5M547</accession>
<dbReference type="EMBL" id="JADCKB010000006">
    <property type="protein sequence ID" value="MBE5039617.1"/>
    <property type="molecule type" value="Genomic_DNA"/>
</dbReference>
<keyword evidence="3" id="KW-1185">Reference proteome</keyword>
<organism evidence="2 3">
    <name type="scientific">Ructibacterium gallinarum</name>
    <dbReference type="NCBI Taxonomy" id="2779355"/>
    <lineage>
        <taxon>Bacteria</taxon>
        <taxon>Bacillati</taxon>
        <taxon>Bacillota</taxon>
        <taxon>Clostridia</taxon>
        <taxon>Eubacteriales</taxon>
        <taxon>Oscillospiraceae</taxon>
        <taxon>Ructibacterium</taxon>
    </lineage>
</organism>
<dbReference type="InterPro" id="IPR010897">
    <property type="entry name" value="Spore_II_P"/>
</dbReference>
<feature type="region of interest" description="Disordered" evidence="1">
    <location>
        <begin position="124"/>
        <end position="158"/>
    </location>
</feature>